<evidence type="ECO:0000313" key="1">
    <source>
        <dbReference type="EMBL" id="SFD34165.1"/>
    </source>
</evidence>
<dbReference type="EMBL" id="FOMH01000007">
    <property type="protein sequence ID" value="SFD34165.1"/>
    <property type="molecule type" value="Genomic_DNA"/>
</dbReference>
<dbReference type="AlphaFoldDB" id="A0A1I1RIL4"/>
<reference evidence="2" key="1">
    <citation type="submission" date="2016-10" db="EMBL/GenBank/DDBJ databases">
        <authorList>
            <person name="Varghese N."/>
            <person name="Submissions S."/>
        </authorList>
    </citation>
    <scope>NUCLEOTIDE SEQUENCE [LARGE SCALE GENOMIC DNA]</scope>
    <source>
        <strain evidence="2">CGMCC 1.10370</strain>
    </source>
</reference>
<keyword evidence="2" id="KW-1185">Reference proteome</keyword>
<gene>
    <name evidence="1" type="ORF">SAMN05216297_1079</name>
</gene>
<proteinExistence type="predicted"/>
<evidence type="ECO:0000313" key="2">
    <source>
        <dbReference type="Proteomes" id="UP000199672"/>
    </source>
</evidence>
<dbReference type="Proteomes" id="UP000199672">
    <property type="component" value="Unassembled WGS sequence"/>
</dbReference>
<sequence length="36" mass="4520">MPRNYFFSHRIKLDYFDCEVRKATKPKIEKVFVYYS</sequence>
<name>A0A1I1RIL4_9FLAO</name>
<protein>
    <submittedName>
        <fullName evidence="1">Uncharacterized protein</fullName>
    </submittedName>
</protein>
<dbReference type="STRING" id="739143.SAMN05216297_1079"/>
<accession>A0A1I1RIL4</accession>
<organism evidence="1 2">
    <name type="scientific">Flavobacterium phragmitis</name>
    <dbReference type="NCBI Taxonomy" id="739143"/>
    <lineage>
        <taxon>Bacteria</taxon>
        <taxon>Pseudomonadati</taxon>
        <taxon>Bacteroidota</taxon>
        <taxon>Flavobacteriia</taxon>
        <taxon>Flavobacteriales</taxon>
        <taxon>Flavobacteriaceae</taxon>
        <taxon>Flavobacterium</taxon>
    </lineage>
</organism>